<comment type="caution">
    <text evidence="1">The sequence shown here is derived from an EMBL/GenBank/DDBJ whole genome shotgun (WGS) entry which is preliminary data.</text>
</comment>
<reference evidence="1" key="1">
    <citation type="submission" date="2023-11" db="EMBL/GenBank/DDBJ databases">
        <authorList>
            <person name="Poullet M."/>
        </authorList>
    </citation>
    <scope>NUCLEOTIDE SEQUENCE</scope>
    <source>
        <strain evidence="1">E1834</strain>
    </source>
</reference>
<protein>
    <submittedName>
        <fullName evidence="1">Uncharacterized protein</fullName>
    </submittedName>
</protein>
<sequence length="276" mass="33089">MKLVSFLIVLIFNLILWESVNTTPIRKRLGKPAEKDYSATELLNDGAESSVNPQTQKYKETLKPKLKITNKDRNNEKDKKFNRSEYNKEYYQKNKEYLKNYKKQNKEKINELNRNYYQRNKDSIIKKKLQYMKIHQHKNKESIQKYKKMYYQNNKRKLNEYQRKYRQNKKNVQSDYNEGTSFVNPKTGDFTNKGKLSIVCEENFEERNLLNEGEGESNDAENEKNQLEVEEPNKILEDDRNSVNSNNNMHSFDLNEIPDDEKCEDGGKLRIFYMLK</sequence>
<proteinExistence type="predicted"/>
<dbReference type="EMBL" id="CAVMJV010000054">
    <property type="protein sequence ID" value="CAK5084701.1"/>
    <property type="molecule type" value="Genomic_DNA"/>
</dbReference>
<accession>A0ACB1A0R7</accession>
<evidence type="ECO:0000313" key="1">
    <source>
        <dbReference type="EMBL" id="CAK5084701.1"/>
    </source>
</evidence>
<organism evidence="1 2">
    <name type="scientific">Meloidogyne enterolobii</name>
    <name type="common">Root-knot nematode worm</name>
    <name type="synonym">Meloidogyne mayaguensis</name>
    <dbReference type="NCBI Taxonomy" id="390850"/>
    <lineage>
        <taxon>Eukaryota</taxon>
        <taxon>Metazoa</taxon>
        <taxon>Ecdysozoa</taxon>
        <taxon>Nematoda</taxon>
        <taxon>Chromadorea</taxon>
        <taxon>Rhabditida</taxon>
        <taxon>Tylenchina</taxon>
        <taxon>Tylenchomorpha</taxon>
        <taxon>Tylenchoidea</taxon>
        <taxon>Meloidogynidae</taxon>
        <taxon>Meloidogyninae</taxon>
        <taxon>Meloidogyne</taxon>
    </lineage>
</organism>
<dbReference type="Proteomes" id="UP001497535">
    <property type="component" value="Unassembled WGS sequence"/>
</dbReference>
<evidence type="ECO:0000313" key="2">
    <source>
        <dbReference type="Proteomes" id="UP001497535"/>
    </source>
</evidence>
<name>A0ACB1A0R7_MELEN</name>
<keyword evidence="2" id="KW-1185">Reference proteome</keyword>
<gene>
    <name evidence="1" type="ORF">MENTE1834_LOCUS32102</name>
</gene>